<gene>
    <name evidence="2" type="ORF">NI17_009950</name>
</gene>
<evidence type="ECO:0000313" key="2">
    <source>
        <dbReference type="EMBL" id="UOE21401.1"/>
    </source>
</evidence>
<dbReference type="Proteomes" id="UP000265719">
    <property type="component" value="Chromosome"/>
</dbReference>
<feature type="domain" description="DUF4158" evidence="1">
    <location>
        <begin position="6"/>
        <end position="171"/>
    </location>
</feature>
<dbReference type="InterPro" id="IPR025296">
    <property type="entry name" value="DUF4158"/>
</dbReference>
<dbReference type="EMBL" id="CP063196">
    <property type="protein sequence ID" value="UOE21401.1"/>
    <property type="molecule type" value="Genomic_DNA"/>
</dbReference>
<sequence>MPHEYLSDEQIVRYGRFPDELSAADLEQCFRLTPDALALARSKRTPPTRLGWAVQWGTVRMLGVFQPDHPTRVPERAVAFVADQLDLDPGCLPEYRARAQTAYEHAWQIRDTFGYREFAAGEEDLRAYLAARVWASEEGPRALFDRALLHLLEHQILLPDLSVLSRLVRQVRREENARLHTHLAARIPAPVHADLVGLLRVHEGARFSELELLRTEPDRVSSPGLIQALDRTSRIAGIGAGRVEVADVPQAKLEALARYGMRAKAPALADLTPDRKAATLLATVRHLETASVDDALDVLDVLITSKLLNRAQRKGNEDRLRALPGLKSAAKKMAAAVDVLIHTPQATAGLHSSHGLAP</sequence>
<name>A0AA97M5U5_9ACTN</name>
<evidence type="ECO:0000313" key="3">
    <source>
        <dbReference type="Proteomes" id="UP000265719"/>
    </source>
</evidence>
<proteinExistence type="predicted"/>
<dbReference type="KEGG" id="thao:NI17_009950"/>
<reference evidence="2" key="1">
    <citation type="submission" date="2020-10" db="EMBL/GenBank/DDBJ databases">
        <title>De novo genome project of the cellulose decomposer Thermobifida halotolerans type strain.</title>
        <authorList>
            <person name="Nagy I."/>
            <person name="Horvath B."/>
            <person name="Kukolya J."/>
            <person name="Nagy I."/>
            <person name="Orsini M."/>
        </authorList>
    </citation>
    <scope>NUCLEOTIDE SEQUENCE</scope>
    <source>
        <strain evidence="2">DSM 44931</strain>
    </source>
</reference>
<organism evidence="2 3">
    <name type="scientific">Thermobifida halotolerans</name>
    <dbReference type="NCBI Taxonomy" id="483545"/>
    <lineage>
        <taxon>Bacteria</taxon>
        <taxon>Bacillati</taxon>
        <taxon>Actinomycetota</taxon>
        <taxon>Actinomycetes</taxon>
        <taxon>Streptosporangiales</taxon>
        <taxon>Nocardiopsidaceae</taxon>
        <taxon>Thermobifida</taxon>
    </lineage>
</organism>
<evidence type="ECO:0000259" key="1">
    <source>
        <dbReference type="Pfam" id="PF13700"/>
    </source>
</evidence>
<accession>A0AA97M5U5</accession>
<dbReference type="RefSeq" id="WP_068693792.1">
    <property type="nucleotide sequence ID" value="NZ_CP063196.1"/>
</dbReference>
<dbReference type="AlphaFoldDB" id="A0AA97M5U5"/>
<keyword evidence="3" id="KW-1185">Reference proteome</keyword>
<dbReference type="Pfam" id="PF13700">
    <property type="entry name" value="DUF4158"/>
    <property type="match status" value="1"/>
</dbReference>
<protein>
    <submittedName>
        <fullName evidence="2">DUF4158 domain-containing protein</fullName>
    </submittedName>
</protein>